<protein>
    <recommendedName>
        <fullName evidence="6">GDT1 family protein</fullName>
    </recommendedName>
</protein>
<dbReference type="EMBL" id="JNAX01000015">
    <property type="protein sequence ID" value="KGG19794.1"/>
    <property type="molecule type" value="Genomic_DNA"/>
</dbReference>
<dbReference type="RefSeq" id="WP_036907666.1">
    <property type="nucleotide sequence ID" value="NZ_CP138967.1"/>
</dbReference>
<gene>
    <name evidence="7" type="ORF">EV03_2182</name>
</gene>
<accession>A0A0A2C564</accession>
<dbReference type="PANTHER" id="PTHR12608:SF1">
    <property type="entry name" value="TRANSMEMBRANE PROTEIN 165"/>
    <property type="match status" value="1"/>
</dbReference>
<evidence type="ECO:0000256" key="2">
    <source>
        <dbReference type="ARBA" id="ARBA00009190"/>
    </source>
</evidence>
<evidence type="ECO:0000256" key="5">
    <source>
        <dbReference type="ARBA" id="ARBA00023136"/>
    </source>
</evidence>
<evidence type="ECO:0000256" key="3">
    <source>
        <dbReference type="ARBA" id="ARBA00022692"/>
    </source>
</evidence>
<keyword evidence="4 6" id="KW-1133">Transmembrane helix</keyword>
<name>A0A0A2C564_PROMR</name>
<comment type="caution">
    <text evidence="6">Lacks conserved residue(s) required for the propagation of feature annotation.</text>
</comment>
<comment type="similarity">
    <text evidence="2 6">Belongs to the GDT1 family.</text>
</comment>
<keyword evidence="3 6" id="KW-0812">Transmembrane</keyword>
<feature type="transmembrane region" description="Helical" evidence="6">
    <location>
        <begin position="57"/>
        <end position="77"/>
    </location>
</feature>
<dbReference type="Proteomes" id="UP000030392">
    <property type="component" value="Unassembled WGS sequence"/>
</dbReference>
<organism evidence="7 8">
    <name type="scientific">Prochlorococcus marinus str. PAC1</name>
    <dbReference type="NCBI Taxonomy" id="59924"/>
    <lineage>
        <taxon>Bacteria</taxon>
        <taxon>Bacillati</taxon>
        <taxon>Cyanobacteriota</taxon>
        <taxon>Cyanophyceae</taxon>
        <taxon>Synechococcales</taxon>
        <taxon>Prochlorococcaceae</taxon>
        <taxon>Prochlorococcus</taxon>
    </lineage>
</organism>
<feature type="transmembrane region" description="Helical" evidence="6">
    <location>
        <begin position="89"/>
        <end position="113"/>
    </location>
</feature>
<dbReference type="AlphaFoldDB" id="A0A0A2C564"/>
<evidence type="ECO:0000313" key="7">
    <source>
        <dbReference type="EMBL" id="KGG19794.1"/>
    </source>
</evidence>
<dbReference type="GO" id="GO:0016020">
    <property type="term" value="C:membrane"/>
    <property type="evidence" value="ECO:0007669"/>
    <property type="project" value="UniProtKB-SubCell"/>
</dbReference>
<evidence type="ECO:0000256" key="4">
    <source>
        <dbReference type="ARBA" id="ARBA00022989"/>
    </source>
</evidence>
<sequence length="115" mass="12333">MGKPNSNSKIEEGDSKDSNPFFSILITSFSTIFLAELGDKTQLATLIISAQSGRPLIVFIGASLALISTSLLGVLIGRWIANNLPRQKFTVVSGIVMLSLGIYLVTQGFIGFIQN</sequence>
<proteinExistence type="inferred from homology"/>
<comment type="caution">
    <text evidence="7">The sequence shown here is derived from an EMBL/GenBank/DDBJ whole genome shotgun (WGS) entry which is preliminary data.</text>
</comment>
<dbReference type="PANTHER" id="PTHR12608">
    <property type="entry name" value="TRANSMEMBRANE PROTEIN HTP-1 RELATED"/>
    <property type="match status" value="1"/>
</dbReference>
<feature type="transmembrane region" description="Helical" evidence="6">
    <location>
        <begin position="21"/>
        <end position="37"/>
    </location>
</feature>
<evidence type="ECO:0000256" key="1">
    <source>
        <dbReference type="ARBA" id="ARBA00004141"/>
    </source>
</evidence>
<reference evidence="8" key="1">
    <citation type="journal article" date="2014" name="Sci. Data">
        <title>Genomes of diverse isolates of the marine cyanobacterium Prochlorococcus.</title>
        <authorList>
            <person name="Biller S."/>
            <person name="Berube P."/>
            <person name="Thompson J."/>
            <person name="Kelly L."/>
            <person name="Roggensack S."/>
            <person name="Awad L."/>
            <person name="Roache-Johnson K."/>
            <person name="Ding H."/>
            <person name="Giovannoni S.J."/>
            <person name="Moore L.R."/>
            <person name="Chisholm S.W."/>
        </authorList>
    </citation>
    <scope>NUCLEOTIDE SEQUENCE [LARGE SCALE GENOMIC DNA]</scope>
    <source>
        <strain evidence="8">PAC1</strain>
    </source>
</reference>
<evidence type="ECO:0000256" key="6">
    <source>
        <dbReference type="RuleBase" id="RU365102"/>
    </source>
</evidence>
<keyword evidence="5 6" id="KW-0472">Membrane</keyword>
<dbReference type="GO" id="GO:0046873">
    <property type="term" value="F:metal ion transmembrane transporter activity"/>
    <property type="evidence" value="ECO:0007669"/>
    <property type="project" value="InterPro"/>
</dbReference>
<evidence type="ECO:0000313" key="8">
    <source>
        <dbReference type="Proteomes" id="UP000030392"/>
    </source>
</evidence>
<dbReference type="Pfam" id="PF01169">
    <property type="entry name" value="GDT1"/>
    <property type="match status" value="1"/>
</dbReference>
<dbReference type="InterPro" id="IPR001727">
    <property type="entry name" value="GDT1-like"/>
</dbReference>
<comment type="subcellular location">
    <subcellularLocation>
        <location evidence="1 6">Membrane</location>
        <topology evidence="1 6">Multi-pass membrane protein</topology>
    </subcellularLocation>
</comment>